<evidence type="ECO:0000259" key="2">
    <source>
        <dbReference type="Pfam" id="PF01814"/>
    </source>
</evidence>
<evidence type="ECO:0000313" key="4">
    <source>
        <dbReference type="Proteomes" id="UP000078290"/>
    </source>
</evidence>
<dbReference type="Proteomes" id="UP000078290">
    <property type="component" value="Unassembled WGS sequence"/>
</dbReference>
<dbReference type="PANTHER" id="PTHR39966:SF1">
    <property type="entry name" value="HEMERYTHRIN-LIKE DOMAIN-CONTAINING PROTEIN"/>
    <property type="match status" value="1"/>
</dbReference>
<name>A0A1B7KVG1_PARTM</name>
<feature type="coiled-coil region" evidence="1">
    <location>
        <begin position="20"/>
        <end position="51"/>
    </location>
</feature>
<protein>
    <submittedName>
        <fullName evidence="3">Hemerythrin</fullName>
    </submittedName>
</protein>
<proteinExistence type="predicted"/>
<dbReference type="PANTHER" id="PTHR39966">
    <property type="entry name" value="BLL2471 PROTEIN-RELATED"/>
    <property type="match status" value="1"/>
</dbReference>
<feature type="domain" description="Hemerythrin-like" evidence="2">
    <location>
        <begin position="19"/>
        <end position="159"/>
    </location>
</feature>
<sequence length="178" mass="20311">MHSFCCHMGGQEEVKLCAGLQRLKQEHGPLREQKQRLLERAQAIVGDKEEQNWRERLLALRESVQAFVNELDPHSEREEGVLFPMMAQYIGRTSGPIAVMEYEHDQAKQRLASFLAETAELPATVDRDSAAALANVVIDAYHILAEHFMKEENVLFPMAERLLSAEEKEELAEKINQI</sequence>
<comment type="caution">
    <text evidence="3">The sequence shown here is derived from an EMBL/GenBank/DDBJ whole genome shotgun (WGS) entry which is preliminary data.</text>
</comment>
<evidence type="ECO:0000256" key="1">
    <source>
        <dbReference type="SAM" id="Coils"/>
    </source>
</evidence>
<dbReference type="Pfam" id="PF01814">
    <property type="entry name" value="Hemerythrin"/>
    <property type="match status" value="1"/>
</dbReference>
<accession>A0A1B7KVG1</accession>
<dbReference type="Gene3D" id="1.20.120.520">
    <property type="entry name" value="nmb1532 protein domain like"/>
    <property type="match status" value="1"/>
</dbReference>
<dbReference type="InterPro" id="IPR012312">
    <property type="entry name" value="Hemerythrin-like"/>
</dbReference>
<dbReference type="OrthoDB" id="9792554at2"/>
<dbReference type="CDD" id="cd12108">
    <property type="entry name" value="Hr-like"/>
    <property type="match status" value="1"/>
</dbReference>
<evidence type="ECO:0000313" key="3">
    <source>
        <dbReference type="EMBL" id="OAT74015.1"/>
    </source>
</evidence>
<keyword evidence="1" id="KW-0175">Coiled coil</keyword>
<dbReference type="GO" id="GO:0005886">
    <property type="term" value="C:plasma membrane"/>
    <property type="evidence" value="ECO:0007669"/>
    <property type="project" value="TreeGrafter"/>
</dbReference>
<dbReference type="AlphaFoldDB" id="A0A1B7KVG1"/>
<organism evidence="3 4">
    <name type="scientific">Parageobacillus thermoglucosidasius</name>
    <name type="common">Geobacillus thermoglucosidasius</name>
    <dbReference type="NCBI Taxonomy" id="1426"/>
    <lineage>
        <taxon>Bacteria</taxon>
        <taxon>Bacillati</taxon>
        <taxon>Bacillota</taxon>
        <taxon>Bacilli</taxon>
        <taxon>Bacillales</taxon>
        <taxon>Anoxybacillaceae</taxon>
        <taxon>Parageobacillus</taxon>
    </lineage>
</organism>
<reference evidence="4" key="1">
    <citation type="submission" date="2016-05" db="EMBL/GenBank/DDBJ databases">
        <authorList>
            <person name="Wang W."/>
            <person name="Zhu L."/>
        </authorList>
    </citation>
    <scope>NUCLEOTIDE SEQUENCE [LARGE SCALE GENOMIC DNA]</scope>
    <source>
        <strain evidence="4">W-2</strain>
    </source>
</reference>
<dbReference type="EMBL" id="LXMA01000003">
    <property type="protein sequence ID" value="OAT74015.1"/>
    <property type="molecule type" value="Genomic_DNA"/>
</dbReference>
<gene>
    <name evidence="3" type="ORF">A7K69_16425</name>
</gene>
<dbReference type="RefSeq" id="WP_064550420.1">
    <property type="nucleotide sequence ID" value="NZ_LXMA01000003.1"/>
</dbReference>